<dbReference type="InterPro" id="IPR000217">
    <property type="entry name" value="Tubulin"/>
</dbReference>
<dbReference type="AlphaFoldDB" id="A0AA91SZM5"/>
<dbReference type="Gene3D" id="3.40.50.1440">
    <property type="entry name" value="Tubulin/FtsZ, GTPase domain"/>
    <property type="match status" value="1"/>
</dbReference>
<keyword evidence="8" id="KW-0206">Cytoskeleton</keyword>
<dbReference type="GO" id="GO:0007020">
    <property type="term" value="P:microtubule nucleation"/>
    <property type="evidence" value="ECO:0007669"/>
    <property type="project" value="InterPro"/>
</dbReference>
<dbReference type="InterPro" id="IPR037103">
    <property type="entry name" value="Tubulin/FtsZ-like_C"/>
</dbReference>
<evidence type="ECO:0000256" key="9">
    <source>
        <dbReference type="RuleBase" id="RU000352"/>
    </source>
</evidence>
<evidence type="ECO:0000256" key="3">
    <source>
        <dbReference type="ARBA" id="ARBA00018848"/>
    </source>
</evidence>
<reference evidence="11 12" key="1">
    <citation type="submission" date="2017-04" db="EMBL/GenBank/DDBJ databases">
        <title>Draft genome of the yeast Clavispora lusitaniae type strain CBS 6936.</title>
        <authorList>
            <person name="Durrens P."/>
            <person name="Klopp C."/>
            <person name="Biteau N."/>
            <person name="Fitton-Ouhabi V."/>
            <person name="Dementhon K."/>
            <person name="Accoceberry I."/>
            <person name="Sherman D.J."/>
            <person name="Noel T."/>
        </authorList>
    </citation>
    <scope>NUCLEOTIDE SEQUENCE [LARGE SCALE GENOMIC DNA]</scope>
    <source>
        <strain evidence="11 12">CBS 6936</strain>
    </source>
</reference>
<dbReference type="Proteomes" id="UP000195602">
    <property type="component" value="Unassembled WGS sequence"/>
</dbReference>
<comment type="caution">
    <text evidence="11">The sequence shown here is derived from an EMBL/GenBank/DDBJ whole genome shotgun (WGS) entry which is preliminary data.</text>
</comment>
<keyword evidence="4" id="KW-0963">Cytoplasm</keyword>
<dbReference type="PRINTS" id="PR01164">
    <property type="entry name" value="GAMMATUBULIN"/>
</dbReference>
<dbReference type="InterPro" id="IPR002454">
    <property type="entry name" value="Gamma_tubulin"/>
</dbReference>
<keyword evidence="6 9" id="KW-0547">Nucleotide-binding</keyword>
<organism evidence="11 12">
    <name type="scientific">Clavispora lusitaniae</name>
    <name type="common">Candida lusitaniae</name>
    <dbReference type="NCBI Taxonomy" id="36911"/>
    <lineage>
        <taxon>Eukaryota</taxon>
        <taxon>Fungi</taxon>
        <taxon>Dikarya</taxon>
        <taxon>Ascomycota</taxon>
        <taxon>Saccharomycotina</taxon>
        <taxon>Pichiomycetes</taxon>
        <taxon>Metschnikowiaceae</taxon>
        <taxon>Clavispora</taxon>
    </lineage>
</organism>
<evidence type="ECO:0000256" key="7">
    <source>
        <dbReference type="ARBA" id="ARBA00023134"/>
    </source>
</evidence>
<dbReference type="PROSITE" id="PS00227">
    <property type="entry name" value="TUBULIN"/>
    <property type="match status" value="1"/>
</dbReference>
<dbReference type="InterPro" id="IPR003008">
    <property type="entry name" value="Tubulin_FtsZ_GTPase"/>
</dbReference>
<dbReference type="GO" id="GO:0005874">
    <property type="term" value="C:microtubule"/>
    <property type="evidence" value="ECO:0007669"/>
    <property type="project" value="UniProtKB-KW"/>
</dbReference>
<comment type="subcellular location">
    <subcellularLocation>
        <location evidence="1">Cytoplasm</location>
        <location evidence="1">Cytoskeleton</location>
        <location evidence="1">Microtubule organizing center</location>
    </subcellularLocation>
</comment>
<evidence type="ECO:0000256" key="1">
    <source>
        <dbReference type="ARBA" id="ARBA00004267"/>
    </source>
</evidence>
<proteinExistence type="inferred from homology"/>
<dbReference type="PANTHER" id="PTHR11588">
    <property type="entry name" value="TUBULIN"/>
    <property type="match status" value="1"/>
</dbReference>
<name>A0AA91SZM5_CLALS</name>
<dbReference type="Gene3D" id="1.10.287.600">
    <property type="entry name" value="Helix hairpin bin"/>
    <property type="match status" value="1"/>
</dbReference>
<gene>
    <name evidence="11" type="ORF">A9F13_25g00792</name>
</gene>
<dbReference type="KEGG" id="clus:A9F13_25g00792"/>
<keyword evidence="5 9" id="KW-0493">Microtubule</keyword>
<dbReference type="SUPFAM" id="SSF55307">
    <property type="entry name" value="Tubulin C-terminal domain-like"/>
    <property type="match status" value="1"/>
</dbReference>
<dbReference type="Gene3D" id="3.30.1330.20">
    <property type="entry name" value="Tubulin/FtsZ, C-terminal domain"/>
    <property type="match status" value="1"/>
</dbReference>
<dbReference type="GO" id="GO:0000930">
    <property type="term" value="C:gamma-tubulin complex"/>
    <property type="evidence" value="ECO:0007669"/>
    <property type="project" value="InterPro"/>
</dbReference>
<dbReference type="InterPro" id="IPR017975">
    <property type="entry name" value="Tubulin_CS"/>
</dbReference>
<dbReference type="InterPro" id="IPR008280">
    <property type="entry name" value="Tub_FtsZ_C"/>
</dbReference>
<accession>A0AA91SZM5</accession>
<dbReference type="SMART" id="SM00864">
    <property type="entry name" value="Tubulin"/>
    <property type="match status" value="1"/>
</dbReference>
<keyword evidence="7 9" id="KW-0342">GTP-binding</keyword>
<evidence type="ECO:0000256" key="4">
    <source>
        <dbReference type="ARBA" id="ARBA00022490"/>
    </source>
</evidence>
<dbReference type="EMBL" id="LYUB02000025">
    <property type="protein sequence ID" value="OVF04900.1"/>
    <property type="molecule type" value="Genomic_DNA"/>
</dbReference>
<evidence type="ECO:0000256" key="6">
    <source>
        <dbReference type="ARBA" id="ARBA00022741"/>
    </source>
</evidence>
<sequence length="457" mass="51443">MSFEHGIQPDGLALEYDNNVVQFQSDHPEWGIDKDVKHQRTDRTDVFFTSNDQNKYTPRAILIDLEPSVINRATSDMPMFNPRNIHMSATGSGAANNWKRGYDYGREHEEELINLIDREIDKCDNLSAFQLFHSVAGGTGSGVGSLLLEILNDRYGSKKILSTFSVFPSSDKTSDVVVQPYNTVLTLKRLIDFSDATFVFDNDSLNSLEATFMGSNSNRGVSSKTAFESANKLISFVACGITNPLRFPSYMYSSYESIVSTLVPTPDLKFLSSAIAPHSQIPGVPSSQNYVSLNEYDIVLELLNNKYKMNRTIENPKYISMLDYVISDSVNQQEIWKGVTRASQRVEFVPWASSTIHVVNGRKSPFAPKDGISGLQISNNTSNIGLLTRTLRQYDLLAKRSAYLNYYTDSDDPSERSEILEKFNESKETILSVIDEYKQCTSMSYLEDDILDEEMMS</sequence>
<protein>
    <recommendedName>
        <fullName evidence="3 9">Tubulin gamma chain</fullName>
    </recommendedName>
</protein>
<evidence type="ECO:0000259" key="10">
    <source>
        <dbReference type="SMART" id="SM00864"/>
    </source>
</evidence>
<dbReference type="SUPFAM" id="SSF52490">
    <property type="entry name" value="Tubulin nucleotide-binding domain-like"/>
    <property type="match status" value="1"/>
</dbReference>
<evidence type="ECO:0000313" key="11">
    <source>
        <dbReference type="EMBL" id="OVF04900.1"/>
    </source>
</evidence>
<comment type="function">
    <text evidence="9">Tubulin is the major constituent of microtubules, protein filaments consisting of alpha- and beta-tubulin heterodimers. Gamma-tubulin is a key component of the gamma-tubulin ring complex (gTuRC) which mediates microtubule nucleation. The gTuRC regulates the minus-end nucleation of alpha-beta tubulin heterodimers that grow into microtubule protafilaments, a critical step in centrosome duplication and spindle formation.</text>
</comment>
<dbReference type="InterPro" id="IPR036525">
    <property type="entry name" value="Tubulin/FtsZ_GTPase_sf"/>
</dbReference>
<comment type="similarity">
    <text evidence="2 9">Belongs to the tubulin family.</text>
</comment>
<dbReference type="GO" id="GO:0031122">
    <property type="term" value="P:cytoplasmic microtubule organization"/>
    <property type="evidence" value="ECO:0007669"/>
    <property type="project" value="InterPro"/>
</dbReference>
<dbReference type="Pfam" id="PF03953">
    <property type="entry name" value="Tubulin_C"/>
    <property type="match status" value="1"/>
</dbReference>
<dbReference type="InterPro" id="IPR018316">
    <property type="entry name" value="Tubulin/FtsZ_2-layer-sand-dom"/>
</dbReference>
<dbReference type="InterPro" id="IPR023123">
    <property type="entry name" value="Tubulin_C"/>
</dbReference>
<evidence type="ECO:0000256" key="5">
    <source>
        <dbReference type="ARBA" id="ARBA00022701"/>
    </source>
</evidence>
<dbReference type="CDD" id="cd02188">
    <property type="entry name" value="gamma_tubulin"/>
    <property type="match status" value="1"/>
</dbReference>
<dbReference type="PRINTS" id="PR01161">
    <property type="entry name" value="TUBULIN"/>
</dbReference>
<dbReference type="GO" id="GO:0005525">
    <property type="term" value="F:GTP binding"/>
    <property type="evidence" value="ECO:0007669"/>
    <property type="project" value="UniProtKB-UniRule"/>
</dbReference>
<dbReference type="Pfam" id="PF00091">
    <property type="entry name" value="Tubulin"/>
    <property type="match status" value="1"/>
</dbReference>
<feature type="domain" description="Tubulin/FtsZ GTPase" evidence="10">
    <location>
        <begin position="44"/>
        <end position="249"/>
    </location>
</feature>
<evidence type="ECO:0000313" key="12">
    <source>
        <dbReference type="Proteomes" id="UP000195602"/>
    </source>
</evidence>
<evidence type="ECO:0000256" key="8">
    <source>
        <dbReference type="ARBA" id="ARBA00023212"/>
    </source>
</evidence>
<evidence type="ECO:0000256" key="2">
    <source>
        <dbReference type="ARBA" id="ARBA00009636"/>
    </source>
</evidence>